<proteinExistence type="predicted"/>
<feature type="compositionally biased region" description="Basic and acidic residues" evidence="1">
    <location>
        <begin position="1"/>
        <end position="17"/>
    </location>
</feature>
<protein>
    <submittedName>
        <fullName evidence="2">Uncharacterized protein</fullName>
    </submittedName>
</protein>
<name>A0ABP0J9F0_9DINO</name>
<evidence type="ECO:0000256" key="1">
    <source>
        <dbReference type="SAM" id="MobiDB-lite"/>
    </source>
</evidence>
<feature type="region of interest" description="Disordered" evidence="1">
    <location>
        <begin position="1"/>
        <end position="64"/>
    </location>
</feature>
<dbReference type="EMBL" id="CAXAMM010006413">
    <property type="protein sequence ID" value="CAK9010956.1"/>
    <property type="molecule type" value="Genomic_DNA"/>
</dbReference>
<sequence>MPTSRQKREQHATRNDAARGQQVVNRLVRVVEREQRLANPRTGHGRGHGEGEGSGPSYANFNSQPQAGWKKEWKAAHVPRAPHPRLAVDSLGPDLAWTDDQSWLQGSKKCFELSKGAVAAAKAAGYAGPAPSSTSTVARPSNILPPLPSLPQQVSRTSFETYLAEVYEALLRALDARVEPDKTEVHRYTEELAQAVRALTKPAPASTKATICEAMAPVWDLRSNCAAQTSALDLRTLATAVEALKRSGSKEVIQEASNIETS</sequence>
<feature type="compositionally biased region" description="Low complexity" evidence="1">
    <location>
        <begin position="19"/>
        <end position="28"/>
    </location>
</feature>
<keyword evidence="3" id="KW-1185">Reference proteome</keyword>
<gene>
    <name evidence="2" type="ORF">SCF082_LOCUS10884</name>
</gene>
<reference evidence="2 3" key="1">
    <citation type="submission" date="2024-02" db="EMBL/GenBank/DDBJ databases">
        <authorList>
            <person name="Chen Y."/>
            <person name="Shah S."/>
            <person name="Dougan E. K."/>
            <person name="Thang M."/>
            <person name="Chan C."/>
        </authorList>
    </citation>
    <scope>NUCLEOTIDE SEQUENCE [LARGE SCALE GENOMIC DNA]</scope>
</reference>
<evidence type="ECO:0000313" key="2">
    <source>
        <dbReference type="EMBL" id="CAK9010956.1"/>
    </source>
</evidence>
<comment type="caution">
    <text evidence="2">The sequence shown here is derived from an EMBL/GenBank/DDBJ whole genome shotgun (WGS) entry which is preliminary data.</text>
</comment>
<accession>A0ABP0J9F0</accession>
<organism evidence="2 3">
    <name type="scientific">Durusdinium trenchii</name>
    <dbReference type="NCBI Taxonomy" id="1381693"/>
    <lineage>
        <taxon>Eukaryota</taxon>
        <taxon>Sar</taxon>
        <taxon>Alveolata</taxon>
        <taxon>Dinophyceae</taxon>
        <taxon>Suessiales</taxon>
        <taxon>Symbiodiniaceae</taxon>
        <taxon>Durusdinium</taxon>
    </lineage>
</organism>
<dbReference type="Proteomes" id="UP001642464">
    <property type="component" value="Unassembled WGS sequence"/>
</dbReference>
<evidence type="ECO:0000313" key="3">
    <source>
        <dbReference type="Proteomes" id="UP001642464"/>
    </source>
</evidence>